<protein>
    <submittedName>
        <fullName evidence="7">Transmembrane CLPTM1 family protein</fullName>
    </submittedName>
</protein>
<evidence type="ECO:0000256" key="4">
    <source>
        <dbReference type="ARBA" id="ARBA00022989"/>
    </source>
</evidence>
<accession>A0A9N7RKA6</accession>
<dbReference type="AlphaFoldDB" id="A0A9N7RKA6"/>
<reference evidence="7" key="1">
    <citation type="submission" date="2019-12" db="EMBL/GenBank/DDBJ databases">
        <authorList>
            <person name="Scholes J."/>
        </authorList>
    </citation>
    <scope>NUCLEOTIDE SEQUENCE</scope>
</reference>
<comment type="similarity">
    <text evidence="2">Belongs to the CLPTM1 family.</text>
</comment>
<dbReference type="OrthoDB" id="378564at2759"/>
<evidence type="ECO:0000256" key="3">
    <source>
        <dbReference type="ARBA" id="ARBA00022692"/>
    </source>
</evidence>
<comment type="subcellular location">
    <subcellularLocation>
        <location evidence="1">Membrane</location>
        <topology evidence="1">Multi-pass membrane protein</topology>
    </subcellularLocation>
</comment>
<dbReference type="PANTHER" id="PTHR21347">
    <property type="entry name" value="CLEFT LIP AND PALATE ASSOCIATED TRANSMEMBRANE PROTEIN-RELATED"/>
    <property type="match status" value="1"/>
</dbReference>
<evidence type="ECO:0000256" key="1">
    <source>
        <dbReference type="ARBA" id="ARBA00004141"/>
    </source>
</evidence>
<proteinExistence type="inferred from homology"/>
<dbReference type="Pfam" id="PF05602">
    <property type="entry name" value="CLPTM1"/>
    <property type="match status" value="1"/>
</dbReference>
<comment type="caution">
    <text evidence="7">The sequence shown here is derived from an EMBL/GenBank/DDBJ whole genome shotgun (WGS) entry which is preliminary data.</text>
</comment>
<dbReference type="PANTHER" id="PTHR21347:SF0">
    <property type="entry name" value="LIPID SCRAMBLASE CLPTM1L"/>
    <property type="match status" value="1"/>
</dbReference>
<name>A0A9N7RKA6_STRHE</name>
<evidence type="ECO:0000256" key="5">
    <source>
        <dbReference type="ARBA" id="ARBA00023136"/>
    </source>
</evidence>
<sequence length="235" mass="26097">MEPPATVGDGGGGGTRRQQQQQQGAGSMLTGIIRVAVFWYFASKFFGPKRPPPQSSHQISNLFHKGEPLVRKFVKLEASYACGDNIPYAVWTADSTRTLSLKYYPSEALKHNGSLYAHVFFARSGYPPDPKDPEFQPLAAFGRTHPLVTYLPKRADKKKSLLGNSKDAVVDEKATEVPNDSNDDDKEDGPVEWMSYWKPNVTINLVDDFTRYSQNAIPPHIAPCILGFPLVVRVT</sequence>
<dbReference type="Proteomes" id="UP001153555">
    <property type="component" value="Unassembled WGS sequence"/>
</dbReference>
<feature type="region of interest" description="Disordered" evidence="6">
    <location>
        <begin position="1"/>
        <end position="25"/>
    </location>
</feature>
<keyword evidence="4" id="KW-1133">Transmembrane helix</keyword>
<keyword evidence="8" id="KW-1185">Reference proteome</keyword>
<dbReference type="GO" id="GO:0012505">
    <property type="term" value="C:endomembrane system"/>
    <property type="evidence" value="ECO:0007669"/>
    <property type="project" value="TreeGrafter"/>
</dbReference>
<evidence type="ECO:0000313" key="7">
    <source>
        <dbReference type="EMBL" id="CAA0833983.1"/>
    </source>
</evidence>
<dbReference type="InterPro" id="IPR008429">
    <property type="entry name" value="CLPTM1"/>
</dbReference>
<dbReference type="EMBL" id="CACSLK010027842">
    <property type="protein sequence ID" value="CAA0833983.1"/>
    <property type="molecule type" value="Genomic_DNA"/>
</dbReference>
<keyword evidence="3 7" id="KW-0812">Transmembrane</keyword>
<evidence type="ECO:0000313" key="8">
    <source>
        <dbReference type="Proteomes" id="UP001153555"/>
    </source>
</evidence>
<gene>
    <name evidence="7" type="ORF">SHERM_29239</name>
</gene>
<evidence type="ECO:0000256" key="2">
    <source>
        <dbReference type="ARBA" id="ARBA00009310"/>
    </source>
</evidence>
<keyword evidence="5" id="KW-0472">Membrane</keyword>
<feature type="region of interest" description="Disordered" evidence="6">
    <location>
        <begin position="169"/>
        <end position="191"/>
    </location>
</feature>
<feature type="compositionally biased region" description="Low complexity" evidence="6">
    <location>
        <begin position="16"/>
        <end position="25"/>
    </location>
</feature>
<evidence type="ECO:0000256" key="6">
    <source>
        <dbReference type="SAM" id="MobiDB-lite"/>
    </source>
</evidence>
<organism evidence="7 8">
    <name type="scientific">Striga hermonthica</name>
    <name type="common">Purple witchweed</name>
    <name type="synonym">Buchnera hermonthica</name>
    <dbReference type="NCBI Taxonomy" id="68872"/>
    <lineage>
        <taxon>Eukaryota</taxon>
        <taxon>Viridiplantae</taxon>
        <taxon>Streptophyta</taxon>
        <taxon>Embryophyta</taxon>
        <taxon>Tracheophyta</taxon>
        <taxon>Spermatophyta</taxon>
        <taxon>Magnoliopsida</taxon>
        <taxon>eudicotyledons</taxon>
        <taxon>Gunneridae</taxon>
        <taxon>Pentapetalae</taxon>
        <taxon>asterids</taxon>
        <taxon>lamiids</taxon>
        <taxon>Lamiales</taxon>
        <taxon>Orobanchaceae</taxon>
        <taxon>Buchnereae</taxon>
        <taxon>Striga</taxon>
    </lineage>
</organism>
<dbReference type="GO" id="GO:0016020">
    <property type="term" value="C:membrane"/>
    <property type="evidence" value="ECO:0007669"/>
    <property type="project" value="UniProtKB-SubCell"/>
</dbReference>